<gene>
    <name evidence="1" type="ORF">JOF53_008061</name>
</gene>
<dbReference type="InterPro" id="IPR007822">
    <property type="entry name" value="LANC-like"/>
</dbReference>
<name>A0ABS5ARI4_9PSEU</name>
<dbReference type="EMBL" id="JAGIOO010000001">
    <property type="protein sequence ID" value="MBP2479189.1"/>
    <property type="molecule type" value="Genomic_DNA"/>
</dbReference>
<evidence type="ECO:0000313" key="1">
    <source>
        <dbReference type="EMBL" id="MBP2479189.1"/>
    </source>
</evidence>
<organism evidence="1 2">
    <name type="scientific">Crossiella equi</name>
    <dbReference type="NCBI Taxonomy" id="130796"/>
    <lineage>
        <taxon>Bacteria</taxon>
        <taxon>Bacillati</taxon>
        <taxon>Actinomycetota</taxon>
        <taxon>Actinomycetes</taxon>
        <taxon>Pseudonocardiales</taxon>
        <taxon>Pseudonocardiaceae</taxon>
        <taxon>Crossiella</taxon>
    </lineage>
</organism>
<dbReference type="Pfam" id="PF05147">
    <property type="entry name" value="LANC_like"/>
    <property type="match status" value="1"/>
</dbReference>
<dbReference type="Gene3D" id="1.50.10.20">
    <property type="match status" value="1"/>
</dbReference>
<sequence>MLTADTTTSWHGPVPTTLAGRARELAREIARRSEDSARVVEHVLTATEQATHPMGWYHPGFAHGHAGIALLHAHAAEAALDEATRDRSRELAFAFIREAVQGTQVEPLESPGVFSGTSGLALCLAECVAVEPRFAPSLDRLHDKLAGQVADLPLPQVERGVADSDYDMITGAAGTLSYLGAVGRPGARLTAAVHRLVDYLIWLGEPPRDLTLTRRWLIMPEQCAPLGRDARDYPGGYLNLGMAHGIPGALAALASAWLAGHRRPGHERAMRLMTEWVLQVRREDGYGSVWPSDVPVARTGEEVRPGEPRDQVAWCYGTAGVAVALLTVADALADPGLRRVAIESFEAVLRRTLDNPFLSPTFCHGTAGVLAMCLEFAHRTDSALAREHVPVLLHGLLDLADPGSPLVYRDQEEPGVFVDSPSVLSGSAGVALTLLAATSAQRPSWFRAFLTR</sequence>
<dbReference type="RefSeq" id="WP_209707710.1">
    <property type="nucleotide sequence ID" value="NZ_JAGIOO010000001.1"/>
</dbReference>
<dbReference type="SUPFAM" id="SSF158745">
    <property type="entry name" value="LanC-like"/>
    <property type="match status" value="1"/>
</dbReference>
<dbReference type="CDD" id="cd04793">
    <property type="entry name" value="LanC"/>
    <property type="match status" value="1"/>
</dbReference>
<protein>
    <submittedName>
        <fullName evidence="1">Lantibiotic modifying enzyme</fullName>
    </submittedName>
</protein>
<dbReference type="PRINTS" id="PR01955">
    <property type="entry name" value="LANCFRANKIA"/>
</dbReference>
<accession>A0ABS5ARI4</accession>
<reference evidence="1 2" key="1">
    <citation type="submission" date="2021-03" db="EMBL/GenBank/DDBJ databases">
        <title>Sequencing the genomes of 1000 actinobacteria strains.</title>
        <authorList>
            <person name="Klenk H.-P."/>
        </authorList>
    </citation>
    <scope>NUCLEOTIDE SEQUENCE [LARGE SCALE GENOMIC DNA]</scope>
    <source>
        <strain evidence="1 2">DSM 44580</strain>
    </source>
</reference>
<keyword evidence="2" id="KW-1185">Reference proteome</keyword>
<dbReference type="PRINTS" id="PR01950">
    <property type="entry name" value="LANCSUPER"/>
</dbReference>
<dbReference type="Proteomes" id="UP001519363">
    <property type="component" value="Unassembled WGS sequence"/>
</dbReference>
<dbReference type="SMART" id="SM01260">
    <property type="entry name" value="LANC_like"/>
    <property type="match status" value="1"/>
</dbReference>
<proteinExistence type="predicted"/>
<comment type="caution">
    <text evidence="1">The sequence shown here is derived from an EMBL/GenBank/DDBJ whole genome shotgun (WGS) entry which is preliminary data.</text>
</comment>
<evidence type="ECO:0000313" key="2">
    <source>
        <dbReference type="Proteomes" id="UP001519363"/>
    </source>
</evidence>
<dbReference type="InterPro" id="IPR033889">
    <property type="entry name" value="LanC"/>
</dbReference>